<sequence>MGSTLSPPLHQQISWSVTLDRKELFPLSDATGQRKARDEADYLRVQNCKPQPGIDPDDQDISVYPMLSDGAFINQLHGFHDILVKAVVDIIDRWWDDKASNFSSRMPLEPQAEDILKWIDKQSKNGSMPRIADCLGNWRPDFLLPHNEKRGSGQEFQICEINCRTPLNAVIHTAYKHEIMEDLLGTDSIIEPAGSSKIMVDGLLENFDLDQPIHIVKGRDRLDRQEFIQLVELRTGLKPRLLDISDLHLKPDSSSHTGFALYCNQENIETIDGAERVHQVALALFPEEYSMLSPNMLRHLAMISVNDIRVCLFLNDQRFLGIILQELQGLSEKYGILTTDETKILQEGIVSTILPGSPELENIIKSITLANGSLKDNFILKAARSSRGNGHLMGDELSEDEWKANLLRMQDPTIREHTTSYVLQPYVKQPKFDIAVDKSRTIKDSLMVGTYYATNGLFAGLGPWRTSSGKICNVHGGGCVLVNSITIRGI</sequence>
<dbReference type="OrthoDB" id="2117718at2759"/>
<gene>
    <name evidence="1" type="ORF">PENSTE_c023G00696</name>
</gene>
<keyword evidence="2" id="KW-1185">Reference proteome</keyword>
<accession>A0A1V6SSL8</accession>
<reference evidence="2" key="1">
    <citation type="journal article" date="2017" name="Nat. Microbiol.">
        <title>Global analysis of biosynthetic gene clusters reveals vast potential of secondary metabolite production in Penicillium species.</title>
        <authorList>
            <person name="Nielsen J.C."/>
            <person name="Grijseels S."/>
            <person name="Prigent S."/>
            <person name="Ji B."/>
            <person name="Dainat J."/>
            <person name="Nielsen K.F."/>
            <person name="Frisvad J.C."/>
            <person name="Workman M."/>
            <person name="Nielsen J."/>
        </authorList>
    </citation>
    <scope>NUCLEOTIDE SEQUENCE [LARGE SCALE GENOMIC DNA]</scope>
    <source>
        <strain evidence="2">IBT 24891</strain>
    </source>
</reference>
<proteinExistence type="predicted"/>
<evidence type="ECO:0008006" key="3">
    <source>
        <dbReference type="Google" id="ProtNLM"/>
    </source>
</evidence>
<evidence type="ECO:0000313" key="1">
    <source>
        <dbReference type="EMBL" id="OQE16750.1"/>
    </source>
</evidence>
<dbReference type="Proteomes" id="UP000191285">
    <property type="component" value="Unassembled WGS sequence"/>
</dbReference>
<evidence type="ECO:0000313" key="2">
    <source>
        <dbReference type="Proteomes" id="UP000191285"/>
    </source>
</evidence>
<name>A0A1V6SSL8_9EURO</name>
<protein>
    <recommendedName>
        <fullName evidence="3">Glutathionylspermidine synthase pre-ATP-grasp-like domain-containing protein</fullName>
    </recommendedName>
</protein>
<comment type="caution">
    <text evidence="1">The sequence shown here is derived from an EMBL/GenBank/DDBJ whole genome shotgun (WGS) entry which is preliminary data.</text>
</comment>
<dbReference type="EMBL" id="MLKD01000023">
    <property type="protein sequence ID" value="OQE16750.1"/>
    <property type="molecule type" value="Genomic_DNA"/>
</dbReference>
<dbReference type="AlphaFoldDB" id="A0A1V6SSL8"/>
<organism evidence="1 2">
    <name type="scientific">Penicillium steckii</name>
    <dbReference type="NCBI Taxonomy" id="303698"/>
    <lineage>
        <taxon>Eukaryota</taxon>
        <taxon>Fungi</taxon>
        <taxon>Dikarya</taxon>
        <taxon>Ascomycota</taxon>
        <taxon>Pezizomycotina</taxon>
        <taxon>Eurotiomycetes</taxon>
        <taxon>Eurotiomycetidae</taxon>
        <taxon>Eurotiales</taxon>
        <taxon>Aspergillaceae</taxon>
        <taxon>Penicillium</taxon>
    </lineage>
</organism>
<dbReference type="SUPFAM" id="SSF56059">
    <property type="entry name" value="Glutathione synthetase ATP-binding domain-like"/>
    <property type="match status" value="1"/>
</dbReference>